<sequence>MVPSFAGKPYLIECPLPKAWHHTAACDEHDSLAIKSKEVRCLMLLIIDPKFRRDLEFLGSDKLAQPVDERFREPVDKGRAKIFKEFEVCRNCFGIESSNKAHQEMIQFVWTGSSMSQTGNPQGGTQSQKD</sequence>
<organism evidence="1 2">
    <name type="scientific">Cichorium intybus</name>
    <name type="common">Chicory</name>
    <dbReference type="NCBI Taxonomy" id="13427"/>
    <lineage>
        <taxon>Eukaryota</taxon>
        <taxon>Viridiplantae</taxon>
        <taxon>Streptophyta</taxon>
        <taxon>Embryophyta</taxon>
        <taxon>Tracheophyta</taxon>
        <taxon>Spermatophyta</taxon>
        <taxon>Magnoliopsida</taxon>
        <taxon>eudicotyledons</taxon>
        <taxon>Gunneridae</taxon>
        <taxon>Pentapetalae</taxon>
        <taxon>asterids</taxon>
        <taxon>campanulids</taxon>
        <taxon>Asterales</taxon>
        <taxon>Asteraceae</taxon>
        <taxon>Cichorioideae</taxon>
        <taxon>Cichorieae</taxon>
        <taxon>Cichoriinae</taxon>
        <taxon>Cichorium</taxon>
    </lineage>
</organism>
<comment type="caution">
    <text evidence="1">The sequence shown here is derived from an EMBL/GenBank/DDBJ whole genome shotgun (WGS) entry which is preliminary data.</text>
</comment>
<dbReference type="Proteomes" id="UP001055811">
    <property type="component" value="Linkage Group LG08"/>
</dbReference>
<reference evidence="1 2" key="2">
    <citation type="journal article" date="2022" name="Mol. Ecol. Resour.">
        <title>The genomes of chicory, endive, great burdock and yacon provide insights into Asteraceae paleo-polyploidization history and plant inulin production.</title>
        <authorList>
            <person name="Fan W."/>
            <person name="Wang S."/>
            <person name="Wang H."/>
            <person name="Wang A."/>
            <person name="Jiang F."/>
            <person name="Liu H."/>
            <person name="Zhao H."/>
            <person name="Xu D."/>
            <person name="Zhang Y."/>
        </authorList>
    </citation>
    <scope>NUCLEOTIDE SEQUENCE [LARGE SCALE GENOMIC DNA]</scope>
    <source>
        <strain evidence="2">cv. Punajuju</strain>
        <tissue evidence="1">Leaves</tissue>
    </source>
</reference>
<evidence type="ECO:0000313" key="1">
    <source>
        <dbReference type="EMBL" id="KAI3700743.1"/>
    </source>
</evidence>
<reference evidence="2" key="1">
    <citation type="journal article" date="2022" name="Mol. Ecol. Resour.">
        <title>The genomes of chicory, endive, great burdock and yacon provide insights into Asteraceae palaeo-polyploidization history and plant inulin production.</title>
        <authorList>
            <person name="Fan W."/>
            <person name="Wang S."/>
            <person name="Wang H."/>
            <person name="Wang A."/>
            <person name="Jiang F."/>
            <person name="Liu H."/>
            <person name="Zhao H."/>
            <person name="Xu D."/>
            <person name="Zhang Y."/>
        </authorList>
    </citation>
    <scope>NUCLEOTIDE SEQUENCE [LARGE SCALE GENOMIC DNA]</scope>
    <source>
        <strain evidence="2">cv. Punajuju</strain>
    </source>
</reference>
<gene>
    <name evidence="1" type="ORF">L2E82_45381</name>
</gene>
<name>A0ACB8ZU69_CICIN</name>
<accession>A0ACB8ZU69</accession>
<proteinExistence type="predicted"/>
<dbReference type="EMBL" id="CM042016">
    <property type="protein sequence ID" value="KAI3700743.1"/>
    <property type="molecule type" value="Genomic_DNA"/>
</dbReference>
<keyword evidence="2" id="KW-1185">Reference proteome</keyword>
<evidence type="ECO:0000313" key="2">
    <source>
        <dbReference type="Proteomes" id="UP001055811"/>
    </source>
</evidence>
<protein>
    <submittedName>
        <fullName evidence="1">Uncharacterized protein</fullName>
    </submittedName>
</protein>